<dbReference type="EMBL" id="CABFNO020001560">
    <property type="protein sequence ID" value="CAH0001288.1"/>
    <property type="molecule type" value="Genomic_DNA"/>
</dbReference>
<feature type="region of interest" description="Disordered" evidence="2">
    <location>
        <begin position="80"/>
        <end position="110"/>
    </location>
</feature>
<feature type="compositionally biased region" description="Pro residues" evidence="2">
    <location>
        <begin position="308"/>
        <end position="317"/>
    </location>
</feature>
<dbReference type="OrthoDB" id="3595619at2759"/>
<evidence type="ECO:0000313" key="4">
    <source>
        <dbReference type="Proteomes" id="UP000754883"/>
    </source>
</evidence>
<dbReference type="AlphaFoldDB" id="A0A9N9Y729"/>
<evidence type="ECO:0000256" key="2">
    <source>
        <dbReference type="SAM" id="MobiDB-lite"/>
    </source>
</evidence>
<feature type="region of interest" description="Disordered" evidence="2">
    <location>
        <begin position="428"/>
        <end position="489"/>
    </location>
</feature>
<feature type="region of interest" description="Disordered" evidence="2">
    <location>
        <begin position="234"/>
        <end position="254"/>
    </location>
</feature>
<dbReference type="Proteomes" id="UP000754883">
    <property type="component" value="Unassembled WGS sequence"/>
</dbReference>
<comment type="caution">
    <text evidence="3">The sequence shown here is derived from an EMBL/GenBank/DDBJ whole genome shotgun (WGS) entry which is preliminary data.</text>
</comment>
<name>A0A9N9Y729_9HYPO</name>
<feature type="region of interest" description="Disordered" evidence="2">
    <location>
        <begin position="291"/>
        <end position="320"/>
    </location>
</feature>
<organism evidence="3 4">
    <name type="scientific">Clonostachys byssicola</name>
    <dbReference type="NCBI Taxonomy" id="160290"/>
    <lineage>
        <taxon>Eukaryota</taxon>
        <taxon>Fungi</taxon>
        <taxon>Dikarya</taxon>
        <taxon>Ascomycota</taxon>
        <taxon>Pezizomycotina</taxon>
        <taxon>Sordariomycetes</taxon>
        <taxon>Hypocreomycetidae</taxon>
        <taxon>Hypocreales</taxon>
        <taxon>Bionectriaceae</taxon>
        <taxon>Clonostachys</taxon>
    </lineage>
</organism>
<protein>
    <submittedName>
        <fullName evidence="3">Uncharacterized protein</fullName>
    </submittedName>
</protein>
<keyword evidence="4" id="KW-1185">Reference proteome</keyword>
<feature type="compositionally biased region" description="Polar residues" evidence="2">
    <location>
        <begin position="455"/>
        <end position="464"/>
    </location>
</feature>
<accession>A0A9N9Y729</accession>
<keyword evidence="1" id="KW-0175">Coiled coil</keyword>
<evidence type="ECO:0000256" key="1">
    <source>
        <dbReference type="SAM" id="Coils"/>
    </source>
</evidence>
<reference evidence="3" key="1">
    <citation type="submission" date="2021-10" db="EMBL/GenBank/DDBJ databases">
        <authorList>
            <person name="Piombo E."/>
        </authorList>
    </citation>
    <scope>NUCLEOTIDE SEQUENCE</scope>
</reference>
<feature type="compositionally biased region" description="Polar residues" evidence="2">
    <location>
        <begin position="431"/>
        <end position="447"/>
    </location>
</feature>
<evidence type="ECO:0000313" key="3">
    <source>
        <dbReference type="EMBL" id="CAH0001288.1"/>
    </source>
</evidence>
<proteinExistence type="predicted"/>
<feature type="coiled-coil region" evidence="1">
    <location>
        <begin position="259"/>
        <end position="286"/>
    </location>
</feature>
<gene>
    <name evidence="3" type="ORF">CBYS24578_00001427</name>
</gene>
<sequence>MPVLDENHASSYSWFSSLFMCCSPLTSCLARKSRRSKSPSLTTAEKSWPVGRYTDQDLLIKKDAEEKGRQTVIHTSTVQVSPSILPPPSDSLGLDEKDMAPRKSFASTRKDSRLKKIFRPANPNKRPKISAPSDFRHIETGSFDFPPIETPPPQPRLDGLRQHSPHLRPLELSIYMPNNRISPILPHFEFPPVKTPEKAVLEERLTDDHQLVRQRSYTSVPFHIPRKPAIEDLSFSQTCPPDIPPKSQARPRANTSPEIEAIKARVANAMLEVEELQRQIEEAAERQSLYALSRPSTSQSRADLEPMPSIPALPPSAPSFAERLNSGVQLERPRTAPLNHMFPAPISSERLGEGLADLEAKLQLQQTPSLAPPLPLVLRPPLRKKKSFSRVSTWLFPHGQHKRDVSLDSVTNVPRPIKGTEGFYQCVQPGGSAQRTSFDSLDTVSTWESEDDQRTAPTNWSPESTPAAKMEGVPMERQLTFGKRGCYSP</sequence>